<organism evidence="2 3">
    <name type="scientific">Podospora didyma</name>
    <dbReference type="NCBI Taxonomy" id="330526"/>
    <lineage>
        <taxon>Eukaryota</taxon>
        <taxon>Fungi</taxon>
        <taxon>Dikarya</taxon>
        <taxon>Ascomycota</taxon>
        <taxon>Pezizomycotina</taxon>
        <taxon>Sordariomycetes</taxon>
        <taxon>Sordariomycetidae</taxon>
        <taxon>Sordariales</taxon>
        <taxon>Podosporaceae</taxon>
        <taxon>Podospora</taxon>
    </lineage>
</organism>
<proteinExistence type="predicted"/>
<accession>A0AAE0NXP4</accession>
<dbReference type="EMBL" id="JAULSW010000002">
    <property type="protein sequence ID" value="KAK3389534.1"/>
    <property type="molecule type" value="Genomic_DNA"/>
</dbReference>
<keyword evidence="1" id="KW-0812">Transmembrane</keyword>
<reference evidence="2" key="2">
    <citation type="submission" date="2023-06" db="EMBL/GenBank/DDBJ databases">
        <authorList>
            <consortium name="Lawrence Berkeley National Laboratory"/>
            <person name="Haridas S."/>
            <person name="Hensen N."/>
            <person name="Bonometti L."/>
            <person name="Westerberg I."/>
            <person name="Brannstrom I.O."/>
            <person name="Guillou S."/>
            <person name="Cros-Aarteil S."/>
            <person name="Calhoun S."/>
            <person name="Kuo A."/>
            <person name="Mondo S."/>
            <person name="Pangilinan J."/>
            <person name="Riley R."/>
            <person name="LaButti K."/>
            <person name="Andreopoulos B."/>
            <person name="Lipzen A."/>
            <person name="Chen C."/>
            <person name="Yanf M."/>
            <person name="Daum C."/>
            <person name="Ng V."/>
            <person name="Clum A."/>
            <person name="Steindorff A."/>
            <person name="Ohm R."/>
            <person name="Martin F."/>
            <person name="Silar P."/>
            <person name="Natvig D."/>
            <person name="Lalanne C."/>
            <person name="Gautier V."/>
            <person name="Ament-velasquez S.L."/>
            <person name="Kruys A."/>
            <person name="Hutchinson M.I."/>
            <person name="Powell A.J."/>
            <person name="Barry K."/>
            <person name="Miller A.N."/>
            <person name="Grigoriev I.V."/>
            <person name="Debuchy R."/>
            <person name="Gladieux P."/>
            <person name="Thoren M.H."/>
            <person name="Johannesson H."/>
        </authorList>
    </citation>
    <scope>NUCLEOTIDE SEQUENCE</scope>
    <source>
        <strain evidence="2">CBS 232.78</strain>
    </source>
</reference>
<name>A0AAE0NXP4_9PEZI</name>
<keyword evidence="3" id="KW-1185">Reference proteome</keyword>
<dbReference type="AlphaFoldDB" id="A0AAE0NXP4"/>
<feature type="transmembrane region" description="Helical" evidence="1">
    <location>
        <begin position="42"/>
        <end position="61"/>
    </location>
</feature>
<protein>
    <submittedName>
        <fullName evidence="2">Uncharacterized protein</fullName>
    </submittedName>
</protein>
<evidence type="ECO:0000256" key="1">
    <source>
        <dbReference type="SAM" id="Phobius"/>
    </source>
</evidence>
<keyword evidence="1" id="KW-1133">Transmembrane helix</keyword>
<gene>
    <name evidence="2" type="ORF">B0H63DRAFT_101330</name>
</gene>
<evidence type="ECO:0000313" key="2">
    <source>
        <dbReference type="EMBL" id="KAK3389534.1"/>
    </source>
</evidence>
<comment type="caution">
    <text evidence="2">The sequence shown here is derived from an EMBL/GenBank/DDBJ whole genome shotgun (WGS) entry which is preliminary data.</text>
</comment>
<reference evidence="2" key="1">
    <citation type="journal article" date="2023" name="Mol. Phylogenet. Evol.">
        <title>Genome-scale phylogeny and comparative genomics of the fungal order Sordariales.</title>
        <authorList>
            <person name="Hensen N."/>
            <person name="Bonometti L."/>
            <person name="Westerberg I."/>
            <person name="Brannstrom I.O."/>
            <person name="Guillou S."/>
            <person name="Cros-Aarteil S."/>
            <person name="Calhoun S."/>
            <person name="Haridas S."/>
            <person name="Kuo A."/>
            <person name="Mondo S."/>
            <person name="Pangilinan J."/>
            <person name="Riley R."/>
            <person name="LaButti K."/>
            <person name="Andreopoulos B."/>
            <person name="Lipzen A."/>
            <person name="Chen C."/>
            <person name="Yan M."/>
            <person name="Daum C."/>
            <person name="Ng V."/>
            <person name="Clum A."/>
            <person name="Steindorff A."/>
            <person name="Ohm R.A."/>
            <person name="Martin F."/>
            <person name="Silar P."/>
            <person name="Natvig D.O."/>
            <person name="Lalanne C."/>
            <person name="Gautier V."/>
            <person name="Ament-Velasquez S.L."/>
            <person name="Kruys A."/>
            <person name="Hutchinson M.I."/>
            <person name="Powell A.J."/>
            <person name="Barry K."/>
            <person name="Miller A.N."/>
            <person name="Grigoriev I.V."/>
            <person name="Debuchy R."/>
            <person name="Gladieux P."/>
            <person name="Hiltunen Thoren M."/>
            <person name="Johannesson H."/>
        </authorList>
    </citation>
    <scope>NUCLEOTIDE SEQUENCE</scope>
    <source>
        <strain evidence="2">CBS 232.78</strain>
    </source>
</reference>
<evidence type="ECO:0000313" key="3">
    <source>
        <dbReference type="Proteomes" id="UP001285441"/>
    </source>
</evidence>
<dbReference type="Proteomes" id="UP001285441">
    <property type="component" value="Unassembled WGS sequence"/>
</dbReference>
<keyword evidence="1" id="KW-0472">Membrane</keyword>
<sequence>MPVIRCDQFDAWRPRIGRAVLEPRCPGCLPHLAAPSPTTSRVWVVCLHFLGLVFGVWAMIARPPPWANTVSYLTVHPSSIATPDRLWDRGMMQSCQRGDTGTRYAWNLKVHFRPTLRPVSHLINPSPPCATSSGNAWVPATEKASAPILNTPQFTHSTIFCHDCILQSFGSRSCLNGSLKLLSFFVDSMKA</sequence>